<comment type="caution">
    <text evidence="1">The sequence shown here is derived from an EMBL/GenBank/DDBJ whole genome shotgun (WGS) entry which is preliminary data.</text>
</comment>
<accession>A0ACC6V317</accession>
<reference evidence="1" key="1">
    <citation type="submission" date="2024-07" db="EMBL/GenBank/DDBJ databases">
        <title>Metagenome and Metagenome-Assembled Genomes of Archaea from a hot spring from the geothermal field of Los Azufres, Mexico.</title>
        <authorList>
            <person name="Marin-Paredes R."/>
            <person name="Martinez-Romero E."/>
            <person name="Servin-Garciduenas L.E."/>
        </authorList>
    </citation>
    <scope>NUCLEOTIDE SEQUENCE</scope>
</reference>
<sequence length="705" mass="80024">MLRGIELRNFKAHEELSAQLVEGINFVYGPNGAGKTSLLEAIAVALYGSKWLQRTKAKWGDLLRRGAREGEIRLSLVGVDGAEYTIVRRFTASSSVPSATYALADGKPVARGDQDVTAVAARAVGLSIDEFANLAYIRQGELRRLLAEADYLDRLFRLDEFDDLDEVVREAVAEAGKKRANAEGRRDALERSLAELRARIAKLEAERAEAERKAEELRPRAEEYKKVEEEYQRLRARSAALEQETAALRRESESLEEELVSLDIEREKKGEELAELARLEAELASLPSPDPALEQQYHEAQRVLQALTSMDPAVRSFRPEELEALKAEREELIARRAELNNKLAMAREVARIASRAREGRCPVCGSPLSPETAQRHAEEAKRLEEELRRAEARLMQLEVELRRLEKLREEYLRYKEYLPLDVDSIKRRAEELRRAYEAQREAERRRAEIEARLKRRRALEEELKALDSRRAEAEARLGEAKRRLAEAEQELAQLRPKLAELEGLYAELRAAYEEWLKASARAEELAKQLAAAKAEAEKAEAELGRARAEAEAHAKAEERGKALRAALRDIKPLARKMFIDAVNAELNSAFLRLRHKEELRSASLAQEEGRYYVVVSRADGQRFLHTSLSLGEQNLVALALRVALAKALLGRPPFLILDEPTEHLDEVHRRRIVELVRDLARDVRTVIVTSHLGEFEEVADNRIDL</sequence>
<evidence type="ECO:0000313" key="2">
    <source>
        <dbReference type="Proteomes" id="UP000033636"/>
    </source>
</evidence>
<dbReference type="EMBL" id="JZWT02000019">
    <property type="protein sequence ID" value="MFB6491035.1"/>
    <property type="molecule type" value="Genomic_DNA"/>
</dbReference>
<dbReference type="Proteomes" id="UP000033636">
    <property type="component" value="Unassembled WGS sequence"/>
</dbReference>
<proteinExistence type="predicted"/>
<evidence type="ECO:0000313" key="1">
    <source>
        <dbReference type="EMBL" id="MFB6491035.1"/>
    </source>
</evidence>
<protein>
    <submittedName>
        <fullName evidence="1">AAA family ATPase</fullName>
    </submittedName>
</protein>
<name>A0ACC6V317_9CREN</name>
<organism evidence="1 2">
    <name type="scientific">Thermoproteus sp. AZ2</name>
    <dbReference type="NCBI Taxonomy" id="1609232"/>
    <lineage>
        <taxon>Archaea</taxon>
        <taxon>Thermoproteota</taxon>
        <taxon>Thermoprotei</taxon>
        <taxon>Thermoproteales</taxon>
        <taxon>Thermoproteaceae</taxon>
        <taxon>Thermoproteus</taxon>
    </lineage>
</organism>
<gene>
    <name evidence="1" type="ORF">TU35_007325</name>
</gene>